<comment type="caution">
    <text evidence="3">The sequence shown here is derived from an EMBL/GenBank/DDBJ whole genome shotgun (WGS) entry which is preliminary data.</text>
</comment>
<evidence type="ECO:0000256" key="2">
    <source>
        <dbReference type="SAM" id="Phobius"/>
    </source>
</evidence>
<protein>
    <submittedName>
        <fullName evidence="3">Uncharacterized protein</fullName>
    </submittedName>
</protein>
<accession>A0ABW2QUR0</accession>
<reference evidence="4" key="1">
    <citation type="journal article" date="2019" name="Int. J. Syst. Evol. Microbiol.">
        <title>The Global Catalogue of Microorganisms (GCM) 10K type strain sequencing project: providing services to taxonomists for standard genome sequencing and annotation.</title>
        <authorList>
            <consortium name="The Broad Institute Genomics Platform"/>
            <consortium name="The Broad Institute Genome Sequencing Center for Infectious Disease"/>
            <person name="Wu L."/>
            <person name="Ma J."/>
        </authorList>
    </citation>
    <scope>NUCLEOTIDE SEQUENCE [LARGE SCALE GENOMIC DNA]</scope>
    <source>
        <strain evidence="4">CCUG 62945</strain>
    </source>
</reference>
<dbReference type="RefSeq" id="WP_380185789.1">
    <property type="nucleotide sequence ID" value="NZ_JBHTBQ010000004.1"/>
</dbReference>
<dbReference type="PROSITE" id="PS51257">
    <property type="entry name" value="PROKAR_LIPOPROTEIN"/>
    <property type="match status" value="1"/>
</dbReference>
<organism evidence="3 4">
    <name type="scientific">Iodobacter arcticus</name>
    <dbReference type="NCBI Taxonomy" id="590593"/>
    <lineage>
        <taxon>Bacteria</taxon>
        <taxon>Pseudomonadati</taxon>
        <taxon>Pseudomonadota</taxon>
        <taxon>Betaproteobacteria</taxon>
        <taxon>Neisseriales</taxon>
        <taxon>Chitinibacteraceae</taxon>
        <taxon>Iodobacter</taxon>
    </lineage>
</organism>
<evidence type="ECO:0000313" key="4">
    <source>
        <dbReference type="Proteomes" id="UP001596473"/>
    </source>
</evidence>
<feature type="transmembrane region" description="Helical" evidence="2">
    <location>
        <begin position="7"/>
        <end position="30"/>
    </location>
</feature>
<sequence length="140" mass="15398">MTRTTRIIYTLLFLSISCLSTYASAMYWPWPLNGKVVNQSRLPVAVWDGEHGIYTLPAHSFSPKVLDIDHLYSSQNNRWCKIGLLKVQIDSKGNINQCECWVDNAGDACNSSPVVTEIKSSQAPKVAQAAQPASIPASSN</sequence>
<gene>
    <name evidence="3" type="ORF">ACFQNF_02175</name>
</gene>
<dbReference type="EMBL" id="JBHTBQ010000004">
    <property type="protein sequence ID" value="MFC7418685.1"/>
    <property type="molecule type" value="Genomic_DNA"/>
</dbReference>
<dbReference type="Proteomes" id="UP001596473">
    <property type="component" value="Unassembled WGS sequence"/>
</dbReference>
<evidence type="ECO:0000256" key="1">
    <source>
        <dbReference type="SAM" id="MobiDB-lite"/>
    </source>
</evidence>
<keyword evidence="2" id="KW-1133">Transmembrane helix</keyword>
<keyword evidence="4" id="KW-1185">Reference proteome</keyword>
<proteinExistence type="predicted"/>
<keyword evidence="2" id="KW-0812">Transmembrane</keyword>
<name>A0ABW2QUR0_9NEIS</name>
<evidence type="ECO:0000313" key="3">
    <source>
        <dbReference type="EMBL" id="MFC7418685.1"/>
    </source>
</evidence>
<keyword evidence="2" id="KW-0472">Membrane</keyword>
<feature type="region of interest" description="Disordered" evidence="1">
    <location>
        <begin position="121"/>
        <end position="140"/>
    </location>
</feature>